<dbReference type="AlphaFoldDB" id="A0A0F9JQC4"/>
<sequence>MSDLDTLSNALDEIGCKFIRYSGNKWDWETDEEDTNIREDHIYPCSTMGSGLGVFIFENGKFKEWEA</sequence>
<evidence type="ECO:0000313" key="1">
    <source>
        <dbReference type="EMBL" id="KKM64626.1"/>
    </source>
</evidence>
<accession>A0A0F9JQC4</accession>
<gene>
    <name evidence="1" type="ORF">LCGC14_1499440</name>
</gene>
<organism evidence="1">
    <name type="scientific">marine sediment metagenome</name>
    <dbReference type="NCBI Taxonomy" id="412755"/>
    <lineage>
        <taxon>unclassified sequences</taxon>
        <taxon>metagenomes</taxon>
        <taxon>ecological metagenomes</taxon>
    </lineage>
</organism>
<comment type="caution">
    <text evidence="1">The sequence shown here is derived from an EMBL/GenBank/DDBJ whole genome shotgun (WGS) entry which is preliminary data.</text>
</comment>
<dbReference type="EMBL" id="LAZR01010865">
    <property type="protein sequence ID" value="KKM64626.1"/>
    <property type="molecule type" value="Genomic_DNA"/>
</dbReference>
<protein>
    <submittedName>
        <fullName evidence="1">Uncharacterized protein</fullName>
    </submittedName>
</protein>
<name>A0A0F9JQC4_9ZZZZ</name>
<reference evidence="1" key="1">
    <citation type="journal article" date="2015" name="Nature">
        <title>Complex archaea that bridge the gap between prokaryotes and eukaryotes.</title>
        <authorList>
            <person name="Spang A."/>
            <person name="Saw J.H."/>
            <person name="Jorgensen S.L."/>
            <person name="Zaremba-Niedzwiedzka K."/>
            <person name="Martijn J."/>
            <person name="Lind A.E."/>
            <person name="van Eijk R."/>
            <person name="Schleper C."/>
            <person name="Guy L."/>
            <person name="Ettema T.J."/>
        </authorList>
    </citation>
    <scope>NUCLEOTIDE SEQUENCE</scope>
</reference>
<proteinExistence type="predicted"/>